<accession>A0A183GLI9</accession>
<dbReference type="Proteomes" id="UP000050761">
    <property type="component" value="Unassembled WGS sequence"/>
</dbReference>
<feature type="region of interest" description="Disordered" evidence="1">
    <location>
        <begin position="92"/>
        <end position="122"/>
    </location>
</feature>
<feature type="region of interest" description="Disordered" evidence="1">
    <location>
        <begin position="1"/>
        <end position="57"/>
    </location>
</feature>
<dbReference type="EMBL" id="UZAH01035201">
    <property type="protein sequence ID" value="VDP39591.1"/>
    <property type="molecule type" value="Genomic_DNA"/>
</dbReference>
<dbReference type="WBParaSite" id="HPBE_0002355901-mRNA-1">
    <property type="protein sequence ID" value="HPBE_0002355901-mRNA-1"/>
    <property type="gene ID" value="HPBE_0002355901"/>
</dbReference>
<protein>
    <submittedName>
        <fullName evidence="4">RNase NYN domain-containing protein</fullName>
    </submittedName>
</protein>
<feature type="compositionally biased region" description="Polar residues" evidence="1">
    <location>
        <begin position="102"/>
        <end position="122"/>
    </location>
</feature>
<dbReference type="AlphaFoldDB" id="A0A183GLI9"/>
<organism evidence="3 4">
    <name type="scientific">Heligmosomoides polygyrus</name>
    <name type="common">Parasitic roundworm</name>
    <dbReference type="NCBI Taxonomy" id="6339"/>
    <lineage>
        <taxon>Eukaryota</taxon>
        <taxon>Metazoa</taxon>
        <taxon>Ecdysozoa</taxon>
        <taxon>Nematoda</taxon>
        <taxon>Chromadorea</taxon>
        <taxon>Rhabditida</taxon>
        <taxon>Rhabditina</taxon>
        <taxon>Rhabditomorpha</taxon>
        <taxon>Strongyloidea</taxon>
        <taxon>Heligmosomidae</taxon>
        <taxon>Heligmosomoides</taxon>
    </lineage>
</organism>
<sequence>MGREEKLAFAQPSDSRPPTNLDSARSGLQGHEISDRPTWRFLQSSSHAGPRAPRSYFEGPVPTPYEQAYVIVDALNVCRFVRDDAVPQQATSYGCATGSYPRRNSTTFGPSASAGVDTTQLQ</sequence>
<proteinExistence type="predicted"/>
<evidence type="ECO:0000256" key="1">
    <source>
        <dbReference type="SAM" id="MobiDB-lite"/>
    </source>
</evidence>
<feature type="compositionally biased region" description="Polar residues" evidence="1">
    <location>
        <begin position="12"/>
        <end position="23"/>
    </location>
</feature>
<name>A0A183GLI9_HELPZ</name>
<reference evidence="2 3" key="1">
    <citation type="submission" date="2018-11" db="EMBL/GenBank/DDBJ databases">
        <authorList>
            <consortium name="Pathogen Informatics"/>
        </authorList>
    </citation>
    <scope>NUCLEOTIDE SEQUENCE [LARGE SCALE GENOMIC DNA]</scope>
</reference>
<gene>
    <name evidence="2" type="ORF">HPBE_LOCUS23558</name>
</gene>
<reference evidence="4" key="2">
    <citation type="submission" date="2019-09" db="UniProtKB">
        <authorList>
            <consortium name="WormBaseParasite"/>
        </authorList>
    </citation>
    <scope>IDENTIFICATION</scope>
</reference>
<evidence type="ECO:0000313" key="2">
    <source>
        <dbReference type="EMBL" id="VDP39591.1"/>
    </source>
</evidence>
<evidence type="ECO:0000313" key="4">
    <source>
        <dbReference type="WBParaSite" id="HPBE_0002355901-mRNA-1"/>
    </source>
</evidence>
<accession>A0A3P8D6P8</accession>
<keyword evidence="3" id="KW-1185">Reference proteome</keyword>
<evidence type="ECO:0000313" key="3">
    <source>
        <dbReference type="Proteomes" id="UP000050761"/>
    </source>
</evidence>